<dbReference type="PANTHER" id="PTHR30451">
    <property type="entry name" value="OUTER MEMBRANE USHER PROTEIN"/>
    <property type="match status" value="1"/>
</dbReference>
<feature type="chain" id="PRO_5023090275" evidence="1">
    <location>
        <begin position="32"/>
        <end position="826"/>
    </location>
</feature>
<dbReference type="AlphaFoldDB" id="A0A5C6TUK0"/>
<evidence type="ECO:0000313" key="3">
    <source>
        <dbReference type="Proteomes" id="UP000321249"/>
    </source>
</evidence>
<dbReference type="GO" id="GO:0015473">
    <property type="term" value="F:fimbrial usher porin activity"/>
    <property type="evidence" value="ECO:0007669"/>
    <property type="project" value="InterPro"/>
</dbReference>
<dbReference type="Proteomes" id="UP000321249">
    <property type="component" value="Unassembled WGS sequence"/>
</dbReference>
<evidence type="ECO:0000256" key="1">
    <source>
        <dbReference type="SAM" id="SignalP"/>
    </source>
</evidence>
<dbReference type="Gene3D" id="2.60.40.2610">
    <property type="entry name" value="Outer membrane usher protein FimD, plug domain"/>
    <property type="match status" value="1"/>
</dbReference>
<name>A0A5C6TUK0_9SPHN</name>
<accession>A0A5C6TUK0</accession>
<dbReference type="EMBL" id="VOQQ01000001">
    <property type="protein sequence ID" value="TXC63565.1"/>
    <property type="molecule type" value="Genomic_DNA"/>
</dbReference>
<dbReference type="GO" id="GO:0009297">
    <property type="term" value="P:pilus assembly"/>
    <property type="evidence" value="ECO:0007669"/>
    <property type="project" value="InterPro"/>
</dbReference>
<dbReference type="InterPro" id="IPR000015">
    <property type="entry name" value="Fimb_usher"/>
</dbReference>
<evidence type="ECO:0000313" key="2">
    <source>
        <dbReference type="EMBL" id="TXC63565.1"/>
    </source>
</evidence>
<reference evidence="2 3" key="1">
    <citation type="journal article" date="2015" name="J. Microbiol.">
        <title>Sphingosinicella ginsenosidimutans sp. nov., with ginsenoside converting activity.</title>
        <authorList>
            <person name="Kim J.K."/>
            <person name="Kang M.S."/>
            <person name="Park S.C."/>
            <person name="Kim K.M."/>
            <person name="Choi K."/>
            <person name="Yoon M.H."/>
            <person name="Im W.T."/>
        </authorList>
    </citation>
    <scope>NUCLEOTIDE SEQUENCE [LARGE SCALE GENOMIC DNA]</scope>
    <source>
        <strain evidence="2 3">BS-11</strain>
    </source>
</reference>
<comment type="caution">
    <text evidence="2">The sequence shown here is derived from an EMBL/GenBank/DDBJ whole genome shotgun (WGS) entry which is preliminary data.</text>
</comment>
<dbReference type="PANTHER" id="PTHR30451:SF5">
    <property type="entry name" value="SLR0019 PROTEIN"/>
    <property type="match status" value="1"/>
</dbReference>
<feature type="signal peptide" evidence="1">
    <location>
        <begin position="1"/>
        <end position="31"/>
    </location>
</feature>
<dbReference type="InterPro" id="IPR042186">
    <property type="entry name" value="FimD_plug_dom"/>
</dbReference>
<gene>
    <name evidence="2" type="ORF">FRZ32_07755</name>
</gene>
<keyword evidence="1" id="KW-0732">Signal</keyword>
<protein>
    <submittedName>
        <fullName evidence="2">Fimbrial biogenesis outer membrane usher protein</fullName>
    </submittedName>
</protein>
<dbReference type="GO" id="GO:0009279">
    <property type="term" value="C:cell outer membrane"/>
    <property type="evidence" value="ECO:0007669"/>
    <property type="project" value="TreeGrafter"/>
</dbReference>
<sequence length="826" mass="87671">MVRPEALFARRAWLGLGCAAAALAVASPAVAQDGAQPPAASRLFPLTVPVLDIDRPVGTISARVSQTGDYRIPVASLLPLLQPLYSVSEFSVVSGRLQGVQEIGPDDVARLRLPLRFDAQRVALVIAVPANARGSTDLELSSLGRAPEPSASRQNPAGFSGYLNVNFGFVEDPTLGIGKTRGTFLLESGLRLGGFVLENSATVEIGGAPDRTFSRQATRLTYDIPSANIRLAAGDLFTPTVGFLGSVDMLGISAFRNVTVFDPFQNSRPTGRGSFILAEPSDVNIYVNGALIRQVRLQPGNYNLSNFPLVSGANDVRVEVRNDRGQAQTFTFSSFFDADLLAPGIAQWEVDAGVQATRFNQQVSYDFGDLVVAGFYRRGVSETLTLGANARYVNRQAIVGAEAVTATPIANISFDLAASRGSRRTGVAAAVTVQPQLPDSWRGRGRTLDGFVEYSSRNFGDNAVTGFGQGFRAGIRYSDVLIANRLTFSASAAYSRVYGPGNDGWDASVSLAYRFNYDFILRVTPEYRNTIAGESPFSVFVSLTKRFGRTSRADASYDSRDNRYLAEYDYRSQYGGIGTFGANLTVSGADGQQNLADGTLEYIGNRFEVSGGYAQVLNDGRAGDLGRVRFNVGTAIAFADGVFAIGRPVRDSFAIVRAHPTLGDRQVIVGPHVEGQGDRARTGALGAALLSDLGSYSLSRVLYDVANLPAGYDLGTGSFEFFPPYRSGYSAVVGSNRLASAIGIAADAAGQPLALAVGTVTSVNDSGFADQQVFTNRSGRFGIIGLAPGKTYEVRFPAAGVRIRIVIPADATGFVNVGTISGTGGQ</sequence>
<proteinExistence type="predicted"/>
<keyword evidence="3" id="KW-1185">Reference proteome</keyword>
<organism evidence="2 3">
    <name type="scientific">Allosphingosinicella ginsenosidimutans</name>
    <dbReference type="NCBI Taxonomy" id="1176539"/>
    <lineage>
        <taxon>Bacteria</taxon>
        <taxon>Pseudomonadati</taxon>
        <taxon>Pseudomonadota</taxon>
        <taxon>Alphaproteobacteria</taxon>
        <taxon>Sphingomonadales</taxon>
        <taxon>Sphingomonadaceae</taxon>
        <taxon>Allosphingosinicella</taxon>
    </lineage>
</organism>
<dbReference type="Gene3D" id="2.60.40.3110">
    <property type="match status" value="1"/>
</dbReference>
<dbReference type="Pfam" id="PF00577">
    <property type="entry name" value="Usher"/>
    <property type="match status" value="1"/>
</dbReference>